<accession>A0ABQ6MTI0</accession>
<proteinExistence type="predicted"/>
<dbReference type="EMBL" id="BRYB01004491">
    <property type="protein sequence ID" value="GMI32003.1"/>
    <property type="molecule type" value="Genomic_DNA"/>
</dbReference>
<feature type="compositionally biased region" description="Acidic residues" evidence="1">
    <location>
        <begin position="57"/>
        <end position="92"/>
    </location>
</feature>
<feature type="region of interest" description="Disordered" evidence="1">
    <location>
        <begin position="130"/>
        <end position="161"/>
    </location>
</feature>
<keyword evidence="3" id="KW-1185">Reference proteome</keyword>
<gene>
    <name evidence="2" type="ORF">TeGR_g6405</name>
</gene>
<reference evidence="2 3" key="1">
    <citation type="journal article" date="2023" name="Commun. Biol.">
        <title>Genome analysis of Parmales, the sister group of diatoms, reveals the evolutionary specialization of diatoms from phago-mixotrophs to photoautotrophs.</title>
        <authorList>
            <person name="Ban H."/>
            <person name="Sato S."/>
            <person name="Yoshikawa S."/>
            <person name="Yamada K."/>
            <person name="Nakamura Y."/>
            <person name="Ichinomiya M."/>
            <person name="Sato N."/>
            <person name="Blanc-Mathieu R."/>
            <person name="Endo H."/>
            <person name="Kuwata A."/>
            <person name="Ogata H."/>
        </authorList>
    </citation>
    <scope>NUCLEOTIDE SEQUENCE [LARGE SCALE GENOMIC DNA]</scope>
</reference>
<protein>
    <submittedName>
        <fullName evidence="2">Uncharacterized protein</fullName>
    </submittedName>
</protein>
<name>A0ABQ6MTI0_9STRA</name>
<dbReference type="Proteomes" id="UP001165060">
    <property type="component" value="Unassembled WGS sequence"/>
</dbReference>
<evidence type="ECO:0000256" key="1">
    <source>
        <dbReference type="SAM" id="MobiDB-lite"/>
    </source>
</evidence>
<organism evidence="2 3">
    <name type="scientific">Tetraparma gracilis</name>
    <dbReference type="NCBI Taxonomy" id="2962635"/>
    <lineage>
        <taxon>Eukaryota</taxon>
        <taxon>Sar</taxon>
        <taxon>Stramenopiles</taxon>
        <taxon>Ochrophyta</taxon>
        <taxon>Bolidophyceae</taxon>
        <taxon>Parmales</taxon>
        <taxon>Triparmaceae</taxon>
        <taxon>Tetraparma</taxon>
    </lineage>
</organism>
<comment type="caution">
    <text evidence="2">The sequence shown here is derived from an EMBL/GenBank/DDBJ whole genome shotgun (WGS) entry which is preliminary data.</text>
</comment>
<feature type="region of interest" description="Disordered" evidence="1">
    <location>
        <begin position="32"/>
        <end position="114"/>
    </location>
</feature>
<evidence type="ECO:0000313" key="2">
    <source>
        <dbReference type="EMBL" id="GMI32003.1"/>
    </source>
</evidence>
<sequence length="253" mass="26826">MLALLLLLLPLALALPPSPVPAPAYGFMSSEEDYPLPSHSSPPPHLEGAGFLHDGEATESEDEGFGEAYNEEDPGFAADEEEDAKDEADDFVDPPNYDPPPAPTLASLGYSPLERSSMKPDVARVVLSKGLRRPPSGMPGAWSQKPKAAPAEERAPRGPGRARASLKGALRVAAPVAFGLFLSSRASEPAKRPERARALPPAVREALPAEAIGAGDADVVSEEFVVGFGGEEMDTWVDALVERILTLVGRFLR</sequence>
<evidence type="ECO:0000313" key="3">
    <source>
        <dbReference type="Proteomes" id="UP001165060"/>
    </source>
</evidence>